<comment type="function">
    <text evidence="4">Required for maturation of urease via the functional incorporation of the urease nickel metallocenter.</text>
</comment>
<dbReference type="InterPro" id="IPR002669">
    <property type="entry name" value="UreD"/>
</dbReference>
<keyword evidence="4" id="KW-0963">Cytoplasm</keyword>
<evidence type="ECO:0000256" key="2">
    <source>
        <dbReference type="ARBA" id="ARBA00022988"/>
    </source>
</evidence>
<dbReference type="Pfam" id="PF01774">
    <property type="entry name" value="UreD"/>
    <property type="match status" value="1"/>
</dbReference>
<comment type="subunit">
    <text evidence="4">UreD, UreF and UreG form a complex that acts as a GTP-hydrolysis-dependent molecular chaperone, activating the urease apoprotein by helping to assemble the nickel containing metallocenter of UreC. The UreE protein probably delivers the nickel.</text>
</comment>
<keyword evidence="6" id="KW-1185">Reference proteome</keyword>
<dbReference type="HAMAP" id="MF_01384">
    <property type="entry name" value="UreD"/>
    <property type="match status" value="1"/>
</dbReference>
<accession>A0A917ZHG1</accession>
<dbReference type="RefSeq" id="WP_188860702.1">
    <property type="nucleotide sequence ID" value="NZ_BMLT01000005.1"/>
</dbReference>
<organism evidence="5 6">
    <name type="scientific">Marinobacterium nitratireducens</name>
    <dbReference type="NCBI Taxonomy" id="518897"/>
    <lineage>
        <taxon>Bacteria</taxon>
        <taxon>Pseudomonadati</taxon>
        <taxon>Pseudomonadota</taxon>
        <taxon>Gammaproteobacteria</taxon>
        <taxon>Oceanospirillales</taxon>
        <taxon>Oceanospirillaceae</taxon>
        <taxon>Marinobacterium</taxon>
    </lineage>
</organism>
<dbReference type="PANTHER" id="PTHR33643:SF1">
    <property type="entry name" value="UREASE ACCESSORY PROTEIN D"/>
    <property type="match status" value="1"/>
</dbReference>
<dbReference type="AlphaFoldDB" id="A0A917ZHG1"/>
<sequence length="278" mass="30476">MDMAVPETRGWQARLELGFEARFDKTRLKHRRQRGPLAVQRPFYPEYGVCHCYLLHPPGGVVGGDELEIDVHVASGAQALITTPGATKFYRSAGLSALQTQHLRVEAGASLEWLPQENIYFPAARSRLRSRVDIAEGGRFIGWELHCLGRPANGERFDTGTLDSRAEFWLDGRRVLIDQLQVSGDDQFSAAAGMRGHAMAASLCAAPAGQAELDAVQALIEERFAALPVGATLVDGVLAVRMLGQNTECLQATLIPVWELLRQRLLGLAPCPPRIWAT</sequence>
<proteinExistence type="inferred from homology"/>
<keyword evidence="3 4" id="KW-0143">Chaperone</keyword>
<evidence type="ECO:0000313" key="5">
    <source>
        <dbReference type="EMBL" id="GGO82074.1"/>
    </source>
</evidence>
<evidence type="ECO:0000256" key="3">
    <source>
        <dbReference type="ARBA" id="ARBA00023186"/>
    </source>
</evidence>
<gene>
    <name evidence="4 5" type="primary">ureD</name>
    <name evidence="5" type="ORF">GCM10011348_22600</name>
</gene>
<dbReference type="Proteomes" id="UP000599578">
    <property type="component" value="Unassembled WGS sequence"/>
</dbReference>
<protein>
    <recommendedName>
        <fullName evidence="4">Urease accessory protein UreD</fullName>
    </recommendedName>
</protein>
<keyword evidence="2 4" id="KW-0996">Nickel insertion</keyword>
<comment type="subcellular location">
    <subcellularLocation>
        <location evidence="4">Cytoplasm</location>
    </subcellularLocation>
</comment>
<dbReference type="EMBL" id="BMLT01000005">
    <property type="protein sequence ID" value="GGO82074.1"/>
    <property type="molecule type" value="Genomic_DNA"/>
</dbReference>
<comment type="similarity">
    <text evidence="1 4">Belongs to the UreD family.</text>
</comment>
<evidence type="ECO:0000256" key="1">
    <source>
        <dbReference type="ARBA" id="ARBA00007177"/>
    </source>
</evidence>
<name>A0A917ZHG1_9GAMM</name>
<evidence type="ECO:0000256" key="4">
    <source>
        <dbReference type="HAMAP-Rule" id="MF_01384"/>
    </source>
</evidence>
<dbReference type="PANTHER" id="PTHR33643">
    <property type="entry name" value="UREASE ACCESSORY PROTEIN D"/>
    <property type="match status" value="1"/>
</dbReference>
<comment type="caution">
    <text evidence="5">The sequence shown here is derived from an EMBL/GenBank/DDBJ whole genome shotgun (WGS) entry which is preliminary data.</text>
</comment>
<reference evidence="5 6" key="1">
    <citation type="journal article" date="2014" name="Int. J. Syst. Evol. Microbiol.">
        <title>Complete genome sequence of Corynebacterium casei LMG S-19264T (=DSM 44701T), isolated from a smear-ripened cheese.</title>
        <authorList>
            <consortium name="US DOE Joint Genome Institute (JGI-PGF)"/>
            <person name="Walter F."/>
            <person name="Albersmeier A."/>
            <person name="Kalinowski J."/>
            <person name="Ruckert C."/>
        </authorList>
    </citation>
    <scope>NUCLEOTIDE SEQUENCE [LARGE SCALE GENOMIC DNA]</scope>
    <source>
        <strain evidence="5 6">CGMCC 1.7286</strain>
    </source>
</reference>
<evidence type="ECO:0000313" key="6">
    <source>
        <dbReference type="Proteomes" id="UP000599578"/>
    </source>
</evidence>
<dbReference type="GO" id="GO:0005737">
    <property type="term" value="C:cytoplasm"/>
    <property type="evidence" value="ECO:0007669"/>
    <property type="project" value="UniProtKB-SubCell"/>
</dbReference>
<dbReference type="GO" id="GO:0016151">
    <property type="term" value="F:nickel cation binding"/>
    <property type="evidence" value="ECO:0007669"/>
    <property type="project" value="UniProtKB-UniRule"/>
</dbReference>